<sequence length="112" mass="12204">MIKNLGHSTKAFKATKADDHSKSACSALPPPINPSISLPALHLPHQHSPNLRSYPSRAVHHTCLKRLGCTLGWHGEEGLARKRGASVFGIAQRKREKIKAALVQSELHVHIG</sequence>
<dbReference type="AlphaFoldDB" id="A0A7S3VIJ2"/>
<accession>A0A7S3VIJ2</accession>
<name>A0A7S3VIJ2_DUNTE</name>
<proteinExistence type="predicted"/>
<protein>
    <submittedName>
        <fullName evidence="2">Uncharacterized protein</fullName>
    </submittedName>
</protein>
<evidence type="ECO:0000313" key="2">
    <source>
        <dbReference type="EMBL" id="CAE0487698.1"/>
    </source>
</evidence>
<evidence type="ECO:0000256" key="1">
    <source>
        <dbReference type="SAM" id="MobiDB-lite"/>
    </source>
</evidence>
<dbReference type="EMBL" id="HBIP01005484">
    <property type="protein sequence ID" value="CAE0487698.1"/>
    <property type="molecule type" value="Transcribed_RNA"/>
</dbReference>
<feature type="region of interest" description="Disordered" evidence="1">
    <location>
        <begin position="1"/>
        <end position="28"/>
    </location>
</feature>
<organism evidence="2">
    <name type="scientific">Dunaliella tertiolecta</name>
    <name type="common">Green alga</name>
    <dbReference type="NCBI Taxonomy" id="3047"/>
    <lineage>
        <taxon>Eukaryota</taxon>
        <taxon>Viridiplantae</taxon>
        <taxon>Chlorophyta</taxon>
        <taxon>core chlorophytes</taxon>
        <taxon>Chlorophyceae</taxon>
        <taxon>CS clade</taxon>
        <taxon>Chlamydomonadales</taxon>
        <taxon>Dunaliellaceae</taxon>
        <taxon>Dunaliella</taxon>
    </lineage>
</organism>
<reference evidence="2" key="1">
    <citation type="submission" date="2021-01" db="EMBL/GenBank/DDBJ databases">
        <authorList>
            <person name="Corre E."/>
            <person name="Pelletier E."/>
            <person name="Niang G."/>
            <person name="Scheremetjew M."/>
            <person name="Finn R."/>
            <person name="Kale V."/>
            <person name="Holt S."/>
            <person name="Cochrane G."/>
            <person name="Meng A."/>
            <person name="Brown T."/>
            <person name="Cohen L."/>
        </authorList>
    </citation>
    <scope>NUCLEOTIDE SEQUENCE</scope>
    <source>
        <strain evidence="2">CCMP1320</strain>
    </source>
</reference>
<gene>
    <name evidence="2" type="ORF">DTER00134_LOCUS2744</name>
</gene>